<comment type="similarity">
    <text evidence="1">Belongs to the helicase family.</text>
</comment>
<evidence type="ECO:0000256" key="1">
    <source>
        <dbReference type="RuleBase" id="RU363044"/>
    </source>
</evidence>
<feature type="domain" description="DNA helicase Pif1-like 2B" evidence="3">
    <location>
        <begin position="249"/>
        <end position="285"/>
    </location>
</feature>
<comment type="caution">
    <text evidence="4">The sequence shown here is derived from an EMBL/GenBank/DDBJ whole genome shotgun (WGS) entry which is preliminary data.</text>
</comment>
<keyword evidence="5" id="KW-1185">Reference proteome</keyword>
<evidence type="ECO:0000259" key="2">
    <source>
        <dbReference type="Pfam" id="PF05970"/>
    </source>
</evidence>
<dbReference type="Pfam" id="PF21530">
    <property type="entry name" value="Pif1_2B_dom"/>
    <property type="match status" value="1"/>
</dbReference>
<dbReference type="EMBL" id="JARBHB010000003">
    <property type="protein sequence ID" value="KAJ8889746.1"/>
    <property type="molecule type" value="Genomic_DNA"/>
</dbReference>
<dbReference type="InterPro" id="IPR010285">
    <property type="entry name" value="DNA_helicase_pif1-like_DEAD"/>
</dbReference>
<gene>
    <name evidence="4" type="ORF">PR048_009247</name>
</gene>
<dbReference type="Proteomes" id="UP001159363">
    <property type="component" value="Chromosome 3"/>
</dbReference>
<keyword evidence="1" id="KW-0233">DNA recombination</keyword>
<organism evidence="4 5">
    <name type="scientific">Dryococelus australis</name>
    <dbReference type="NCBI Taxonomy" id="614101"/>
    <lineage>
        <taxon>Eukaryota</taxon>
        <taxon>Metazoa</taxon>
        <taxon>Ecdysozoa</taxon>
        <taxon>Arthropoda</taxon>
        <taxon>Hexapoda</taxon>
        <taxon>Insecta</taxon>
        <taxon>Pterygota</taxon>
        <taxon>Neoptera</taxon>
        <taxon>Polyneoptera</taxon>
        <taxon>Phasmatodea</taxon>
        <taxon>Verophasmatodea</taxon>
        <taxon>Anareolatae</taxon>
        <taxon>Phasmatidae</taxon>
        <taxon>Eurycanthinae</taxon>
        <taxon>Dryococelus</taxon>
    </lineage>
</organism>
<dbReference type="EC" id="5.6.2.3" evidence="1"/>
<keyword evidence="1" id="KW-0347">Helicase</keyword>
<sequence length="376" mass="42731">MMISPEHCYTPKCQNIILGINPQRNFNEALISIEDMCLIMSNKVLSQLGMAGPNRPMHDAFNQELQCENMYDLESLRESVRINLPLLNQQQKYVFDTLMKVVNDGTGGIYFLDAPALKLPLNMQCNETPICNISKHSSMAKVLQQCKLIVWDECTMAHKKSLEALDRTMQDLRKNQNRFGGAMILLAGNFRQTFPVIPRSTPAVELNAFFNALVLRKHVKILNLSKNMHVELQNDRSGDIFSKQLIDIGLTPHNLQLKVGLVIIMLRNINQPRLCNGTWLAVKKLLNNVIEATILKGNYREEDVLIPRIPMIRTDIPFVFKRLQFPVRLAFAMTINKSQGQSLSVCGINLENPCFSHDQLYVACSRVGNHQLCLRA</sequence>
<name>A0ABQ9I042_9NEOP</name>
<feature type="domain" description="DNA helicase Pif1-like DEAD-box helicase" evidence="2">
    <location>
        <begin position="123"/>
        <end position="246"/>
    </location>
</feature>
<keyword evidence="1" id="KW-0067">ATP-binding</keyword>
<evidence type="ECO:0000259" key="3">
    <source>
        <dbReference type="Pfam" id="PF21530"/>
    </source>
</evidence>
<comment type="catalytic activity">
    <reaction evidence="1">
        <text>ATP + H2O = ADP + phosphate + H(+)</text>
        <dbReference type="Rhea" id="RHEA:13065"/>
        <dbReference type="ChEBI" id="CHEBI:15377"/>
        <dbReference type="ChEBI" id="CHEBI:15378"/>
        <dbReference type="ChEBI" id="CHEBI:30616"/>
        <dbReference type="ChEBI" id="CHEBI:43474"/>
        <dbReference type="ChEBI" id="CHEBI:456216"/>
        <dbReference type="EC" id="5.6.2.3"/>
    </reaction>
</comment>
<keyword evidence="1" id="KW-0227">DNA damage</keyword>
<protein>
    <recommendedName>
        <fullName evidence="1">ATP-dependent DNA helicase</fullName>
        <ecNumber evidence="1">5.6.2.3</ecNumber>
    </recommendedName>
</protein>
<evidence type="ECO:0000313" key="5">
    <source>
        <dbReference type="Proteomes" id="UP001159363"/>
    </source>
</evidence>
<dbReference type="Pfam" id="PF05970">
    <property type="entry name" value="PIF1"/>
    <property type="match status" value="1"/>
</dbReference>
<feature type="non-terminal residue" evidence="4">
    <location>
        <position position="376"/>
    </location>
</feature>
<accession>A0ABQ9I042</accession>
<keyword evidence="1" id="KW-0378">Hydrolase</keyword>
<dbReference type="SUPFAM" id="SSF52540">
    <property type="entry name" value="P-loop containing nucleoside triphosphate hydrolases"/>
    <property type="match status" value="1"/>
</dbReference>
<dbReference type="Gene3D" id="3.40.50.300">
    <property type="entry name" value="P-loop containing nucleotide triphosphate hydrolases"/>
    <property type="match status" value="1"/>
</dbReference>
<keyword evidence="1" id="KW-0547">Nucleotide-binding</keyword>
<dbReference type="PANTHER" id="PTHR10492:SF95">
    <property type="entry name" value="HELITRON HELICASE-LIKE DOMAIN-CONTAINING PROTEIN"/>
    <property type="match status" value="1"/>
</dbReference>
<comment type="cofactor">
    <cofactor evidence="1">
        <name>Mg(2+)</name>
        <dbReference type="ChEBI" id="CHEBI:18420"/>
    </cofactor>
</comment>
<dbReference type="InterPro" id="IPR049163">
    <property type="entry name" value="Pif1-like_2B_dom"/>
</dbReference>
<proteinExistence type="inferred from homology"/>
<evidence type="ECO:0000313" key="4">
    <source>
        <dbReference type="EMBL" id="KAJ8889746.1"/>
    </source>
</evidence>
<dbReference type="InterPro" id="IPR027417">
    <property type="entry name" value="P-loop_NTPase"/>
</dbReference>
<reference evidence="4 5" key="1">
    <citation type="submission" date="2023-02" db="EMBL/GenBank/DDBJ databases">
        <title>LHISI_Scaffold_Assembly.</title>
        <authorList>
            <person name="Stuart O.P."/>
            <person name="Cleave R."/>
            <person name="Magrath M.J.L."/>
            <person name="Mikheyev A.S."/>
        </authorList>
    </citation>
    <scope>NUCLEOTIDE SEQUENCE [LARGE SCALE GENOMIC DNA]</scope>
    <source>
        <strain evidence="4">Daus_M_001</strain>
        <tissue evidence="4">Leg muscle</tissue>
    </source>
</reference>
<keyword evidence="1" id="KW-0234">DNA repair</keyword>
<dbReference type="PANTHER" id="PTHR10492">
    <property type="match status" value="1"/>
</dbReference>